<dbReference type="Gene3D" id="2.120.10.30">
    <property type="entry name" value="TolB, C-terminal domain"/>
    <property type="match status" value="2"/>
</dbReference>
<dbReference type="Proteomes" id="UP000318693">
    <property type="component" value="Unassembled WGS sequence"/>
</dbReference>
<dbReference type="RefSeq" id="WP_143417772.1">
    <property type="nucleotide sequence ID" value="NZ_VJXR01000013.1"/>
</dbReference>
<comment type="caution">
    <text evidence="2">The sequence shown here is derived from an EMBL/GenBank/DDBJ whole genome shotgun (WGS) entry which is preliminary data.</text>
</comment>
<proteinExistence type="predicted"/>
<keyword evidence="1" id="KW-0732">Signal</keyword>
<feature type="signal peptide" evidence="1">
    <location>
        <begin position="1"/>
        <end position="25"/>
    </location>
</feature>
<evidence type="ECO:0000313" key="2">
    <source>
        <dbReference type="EMBL" id="TRW46138.1"/>
    </source>
</evidence>
<dbReference type="AlphaFoldDB" id="A0A552WTG7"/>
<organism evidence="2 3">
    <name type="scientific">Georgenia yuyongxinii</name>
    <dbReference type="NCBI Taxonomy" id="2589797"/>
    <lineage>
        <taxon>Bacteria</taxon>
        <taxon>Bacillati</taxon>
        <taxon>Actinomycetota</taxon>
        <taxon>Actinomycetes</taxon>
        <taxon>Micrococcales</taxon>
        <taxon>Bogoriellaceae</taxon>
        <taxon>Georgenia</taxon>
    </lineage>
</organism>
<keyword evidence="3" id="KW-1185">Reference proteome</keyword>
<feature type="chain" id="PRO_5021707373" evidence="1">
    <location>
        <begin position="26"/>
        <end position="312"/>
    </location>
</feature>
<dbReference type="InterPro" id="IPR011042">
    <property type="entry name" value="6-blade_b-propeller_TolB-like"/>
</dbReference>
<evidence type="ECO:0000313" key="3">
    <source>
        <dbReference type="Proteomes" id="UP000318693"/>
    </source>
</evidence>
<dbReference type="SUPFAM" id="SSF63829">
    <property type="entry name" value="Calcium-dependent phosphotriesterase"/>
    <property type="match status" value="1"/>
</dbReference>
<sequence length="312" mass="33328">MKRRLTAVAAGILALTFGASAPATADHRHDTLEDHIDLPNGFQPEGIAVGRGPTAWVGSLVDGDIYEADLRTGEGEVVAEGPGTPSVGLKVDRGGRLWVAGGPAGEGRVVDPRTGKTLATYDFVDDAAPTFVNDVVLTPRAAWFTDSSRAALYRVARGHHGDLADPARVTVVPLGGDWVQVAGQFNANGIEQTPDGRALLVVNTIRGELYRVDPRTGDADRVDLGGTSVLNGDGLVLEGRTLYVVEGLDNRVAEFRLNRQGTEGRFKGYLTDDDLDFPSTAAAFRGSLYLVNARFSTTPTPDTAYWLTRLDR</sequence>
<dbReference type="EMBL" id="VJXR01000013">
    <property type="protein sequence ID" value="TRW46138.1"/>
    <property type="molecule type" value="Genomic_DNA"/>
</dbReference>
<protein>
    <submittedName>
        <fullName evidence="2">Superoxide dismutase</fullName>
    </submittedName>
</protein>
<gene>
    <name evidence="2" type="ORF">FJ693_06785</name>
</gene>
<reference evidence="2 3" key="1">
    <citation type="submission" date="2019-07" db="EMBL/GenBank/DDBJ databases">
        <title>Georgenia wutianyii sp. nov. and Georgenia *** sp. nov. isolated from plateau pika (Ochotona curzoniae) in the Qinghai-Tibet plateau of China.</title>
        <authorList>
            <person name="Tian Z."/>
        </authorList>
    </citation>
    <scope>NUCLEOTIDE SEQUENCE [LARGE SCALE GENOMIC DNA]</scope>
    <source>
        <strain evidence="2 3">Z446</strain>
    </source>
</reference>
<accession>A0A552WTG7</accession>
<evidence type="ECO:0000256" key="1">
    <source>
        <dbReference type="SAM" id="SignalP"/>
    </source>
</evidence>
<name>A0A552WTG7_9MICO</name>